<name>A0A9P5Q8C3_9AGAR</name>
<organism evidence="1 2">
    <name type="scientific">Rhodocollybia butyracea</name>
    <dbReference type="NCBI Taxonomy" id="206335"/>
    <lineage>
        <taxon>Eukaryota</taxon>
        <taxon>Fungi</taxon>
        <taxon>Dikarya</taxon>
        <taxon>Basidiomycota</taxon>
        <taxon>Agaricomycotina</taxon>
        <taxon>Agaricomycetes</taxon>
        <taxon>Agaricomycetidae</taxon>
        <taxon>Agaricales</taxon>
        <taxon>Marasmiineae</taxon>
        <taxon>Omphalotaceae</taxon>
        <taxon>Rhodocollybia</taxon>
    </lineage>
</organism>
<dbReference type="AlphaFoldDB" id="A0A9P5Q8C3"/>
<protein>
    <submittedName>
        <fullName evidence="1">Uncharacterized protein</fullName>
    </submittedName>
</protein>
<reference evidence="1" key="1">
    <citation type="submission" date="2020-11" db="EMBL/GenBank/DDBJ databases">
        <authorList>
            <consortium name="DOE Joint Genome Institute"/>
            <person name="Ahrendt S."/>
            <person name="Riley R."/>
            <person name="Andreopoulos W."/>
            <person name="Labutti K."/>
            <person name="Pangilinan J."/>
            <person name="Ruiz-Duenas F.J."/>
            <person name="Barrasa J.M."/>
            <person name="Sanchez-Garcia M."/>
            <person name="Camarero S."/>
            <person name="Miyauchi S."/>
            <person name="Serrano A."/>
            <person name="Linde D."/>
            <person name="Babiker R."/>
            <person name="Drula E."/>
            <person name="Ayuso-Fernandez I."/>
            <person name="Pacheco R."/>
            <person name="Padilla G."/>
            <person name="Ferreira P."/>
            <person name="Barriuso J."/>
            <person name="Kellner H."/>
            <person name="Castanera R."/>
            <person name="Alfaro M."/>
            <person name="Ramirez L."/>
            <person name="Pisabarro A.G."/>
            <person name="Kuo A."/>
            <person name="Tritt A."/>
            <person name="Lipzen A."/>
            <person name="He G."/>
            <person name="Yan M."/>
            <person name="Ng V."/>
            <person name="Cullen D."/>
            <person name="Martin F."/>
            <person name="Rosso M.-N."/>
            <person name="Henrissat B."/>
            <person name="Hibbett D."/>
            <person name="Martinez A.T."/>
            <person name="Grigoriev I.V."/>
        </authorList>
    </citation>
    <scope>NUCLEOTIDE SEQUENCE</scope>
    <source>
        <strain evidence="1">AH 40177</strain>
    </source>
</reference>
<dbReference type="EMBL" id="JADNRY010000009">
    <property type="protein sequence ID" value="KAF9075550.1"/>
    <property type="molecule type" value="Genomic_DNA"/>
</dbReference>
<gene>
    <name evidence="1" type="ORF">BDP27DRAFT_1415333</name>
</gene>
<keyword evidence="2" id="KW-1185">Reference proteome</keyword>
<evidence type="ECO:0000313" key="2">
    <source>
        <dbReference type="Proteomes" id="UP000772434"/>
    </source>
</evidence>
<accession>A0A9P5Q8C3</accession>
<proteinExistence type="predicted"/>
<sequence>MLGNSVQPAATPSTLSVDSFSSGYATVSSASTFRGIGSLSGKAIFNVGKLTLKAIEQVIISRRLSAIAAHFPHHTGAQLPGLTEMYMDLLELSRPGLYPESIRIRALQMLVAQIASRCSTKLLEVLSNWPLVELQLLLCDIISRMDPIRQGYLQDPVVLEYQKYLSRWEAHSLIPFLDFLSALTSLHSQIFPDILKAGVQDLLLHLYVSDFRDPMAARHKTSLIGKSSLAAACNSFLLEVCSDPSAREEFEHHPIHGLWPPRPMLLFGQNEVDRCSQRRQMWQSLGLKEIQWRISSAFDMLMDWEGSFTGPFLFDLLIDLLEFSGSAGLPDAISFRALRSLHCLSVRARSAKDQVGEWIRGLRMYFDQTPLDYAQDVFSRIIQQMLRLSPSRRFILQVLLPRSTVACHLRENLNGVMHLIHRFSLNAKENEALYQVLIQADIAGLLSSASAAIELPDGSTLQDWPSYELLLEKQPSVPASEELNDITETSGDPSTMRILTLNFVSNPAMCRDEVLSTAWELFFQPNSTVRVVLPSFRDHENTVPEQSDRDYVYWWIN</sequence>
<dbReference type="Proteomes" id="UP000772434">
    <property type="component" value="Unassembled WGS sequence"/>
</dbReference>
<comment type="caution">
    <text evidence="1">The sequence shown here is derived from an EMBL/GenBank/DDBJ whole genome shotgun (WGS) entry which is preliminary data.</text>
</comment>
<evidence type="ECO:0000313" key="1">
    <source>
        <dbReference type="EMBL" id="KAF9075550.1"/>
    </source>
</evidence>
<dbReference type="OrthoDB" id="3001418at2759"/>